<protein>
    <recommendedName>
        <fullName evidence="3">Endonuclease/exonuclease/phosphatase domain-containing protein</fullName>
    </recommendedName>
</protein>
<keyword evidence="2" id="KW-1185">Reference proteome</keyword>
<dbReference type="SUPFAM" id="SSF56219">
    <property type="entry name" value="DNase I-like"/>
    <property type="match status" value="1"/>
</dbReference>
<dbReference type="OrthoDB" id="1433716at2759"/>
<sequence>MVVGGESLGLLEVVIPPVSSTSPEFEAGPCLASELVSMEVGPLEDMPTVLMAPQLPEGISTSLTLDLNQTCHVEVDVDPVGSVLPCAPTGDETNAYIALNGDPFNFMPIIERTAGKVKGRGRGRPRRVGAVTTSLGVQGVAAPSSKRKRLVEAPLEESSCEHGRSDVPGKRRLRGTLMEDFKQAISDCGLFQFDFTGYKFTWSNKRKDAANVQARLDRGFGNLSLLQQWGNFTSHHLVAYSSDHQPILVASENPQVGTLRLPRGRRRFQFEEAWTTEDECNELDAMECPKVSSSTTEN</sequence>
<dbReference type="STRING" id="2094558.A0A314Z8T2"/>
<dbReference type="PANTHER" id="PTHR33710">
    <property type="entry name" value="BNAC02G09200D PROTEIN"/>
    <property type="match status" value="1"/>
</dbReference>
<proteinExistence type="predicted"/>
<evidence type="ECO:0000313" key="1">
    <source>
        <dbReference type="EMBL" id="PQQ13784.1"/>
    </source>
</evidence>
<evidence type="ECO:0008006" key="3">
    <source>
        <dbReference type="Google" id="ProtNLM"/>
    </source>
</evidence>
<name>A0A314Z8T2_PRUYE</name>
<dbReference type="AlphaFoldDB" id="A0A314Z8T2"/>
<dbReference type="Gene3D" id="3.60.10.10">
    <property type="entry name" value="Endonuclease/exonuclease/phosphatase"/>
    <property type="match status" value="1"/>
</dbReference>
<reference evidence="1 2" key="1">
    <citation type="submission" date="2018-02" db="EMBL/GenBank/DDBJ databases">
        <title>Draft genome of wild Prunus yedoensis var. nudiflora.</title>
        <authorList>
            <person name="Baek S."/>
            <person name="Kim J.-H."/>
            <person name="Choi K."/>
            <person name="Kim G.-B."/>
            <person name="Cho A."/>
            <person name="Jang H."/>
            <person name="Shin C.-H."/>
            <person name="Yu H.-J."/>
            <person name="Mun J.-H."/>
        </authorList>
    </citation>
    <scope>NUCLEOTIDE SEQUENCE [LARGE SCALE GENOMIC DNA]</scope>
    <source>
        <strain evidence="2">cv. Jeju island</strain>
        <tissue evidence="1">Leaf</tissue>
    </source>
</reference>
<organism evidence="1 2">
    <name type="scientific">Prunus yedoensis var. nudiflora</name>
    <dbReference type="NCBI Taxonomy" id="2094558"/>
    <lineage>
        <taxon>Eukaryota</taxon>
        <taxon>Viridiplantae</taxon>
        <taxon>Streptophyta</taxon>
        <taxon>Embryophyta</taxon>
        <taxon>Tracheophyta</taxon>
        <taxon>Spermatophyta</taxon>
        <taxon>Magnoliopsida</taxon>
        <taxon>eudicotyledons</taxon>
        <taxon>Gunneridae</taxon>
        <taxon>Pentapetalae</taxon>
        <taxon>rosids</taxon>
        <taxon>fabids</taxon>
        <taxon>Rosales</taxon>
        <taxon>Rosaceae</taxon>
        <taxon>Amygdaloideae</taxon>
        <taxon>Amygdaleae</taxon>
        <taxon>Prunus</taxon>
    </lineage>
</organism>
<dbReference type="EMBL" id="PJQY01000286">
    <property type="protein sequence ID" value="PQQ13784.1"/>
    <property type="molecule type" value="Genomic_DNA"/>
</dbReference>
<evidence type="ECO:0000313" key="2">
    <source>
        <dbReference type="Proteomes" id="UP000250321"/>
    </source>
</evidence>
<comment type="caution">
    <text evidence="1">The sequence shown here is derived from an EMBL/GenBank/DDBJ whole genome shotgun (WGS) entry which is preliminary data.</text>
</comment>
<gene>
    <name evidence="1" type="ORF">Pyn_00028</name>
</gene>
<accession>A0A314Z8T2</accession>
<dbReference type="Proteomes" id="UP000250321">
    <property type="component" value="Unassembled WGS sequence"/>
</dbReference>
<dbReference type="InterPro" id="IPR036691">
    <property type="entry name" value="Endo/exonu/phosph_ase_sf"/>
</dbReference>
<dbReference type="PANTHER" id="PTHR33710:SF71">
    <property type="entry name" value="ENDONUCLEASE_EXONUCLEASE_PHOSPHATASE DOMAIN-CONTAINING PROTEIN"/>
    <property type="match status" value="1"/>
</dbReference>